<protein>
    <recommendedName>
        <fullName evidence="2">Acyl-CoA dehydrogenase/oxidase N-terminal domain-containing protein</fullName>
    </recommendedName>
</protein>
<proteinExistence type="predicted"/>
<dbReference type="AlphaFoldDB" id="A0A0F8XY70"/>
<reference evidence="1" key="1">
    <citation type="journal article" date="2015" name="Nature">
        <title>Complex archaea that bridge the gap between prokaryotes and eukaryotes.</title>
        <authorList>
            <person name="Spang A."/>
            <person name="Saw J.H."/>
            <person name="Jorgensen S.L."/>
            <person name="Zaremba-Niedzwiedzka K."/>
            <person name="Martijn J."/>
            <person name="Lind A.E."/>
            <person name="van Eijk R."/>
            <person name="Schleper C."/>
            <person name="Guy L."/>
            <person name="Ettema T.J."/>
        </authorList>
    </citation>
    <scope>NUCLEOTIDE SEQUENCE</scope>
</reference>
<gene>
    <name evidence="1" type="ORF">LCGC14_2966100</name>
</gene>
<name>A0A0F8XY70_9ZZZZ</name>
<organism evidence="1">
    <name type="scientific">marine sediment metagenome</name>
    <dbReference type="NCBI Taxonomy" id="412755"/>
    <lineage>
        <taxon>unclassified sequences</taxon>
        <taxon>metagenomes</taxon>
        <taxon>ecological metagenomes</taxon>
    </lineage>
</organism>
<evidence type="ECO:0008006" key="2">
    <source>
        <dbReference type="Google" id="ProtNLM"/>
    </source>
</evidence>
<dbReference type="EMBL" id="LAZR01060171">
    <property type="protein sequence ID" value="KKK66240.1"/>
    <property type="molecule type" value="Genomic_DNA"/>
</dbReference>
<feature type="non-terminal residue" evidence="1">
    <location>
        <position position="33"/>
    </location>
</feature>
<comment type="caution">
    <text evidence="1">The sequence shown here is derived from an EMBL/GenBank/DDBJ whole genome shotgun (WGS) entry which is preliminary data.</text>
</comment>
<evidence type="ECO:0000313" key="1">
    <source>
        <dbReference type="EMBL" id="KKK66240.1"/>
    </source>
</evidence>
<accession>A0A0F8XY70</accession>
<sequence length="33" mass="4048">MNFDLTEERQMLQDSLRRFLRDKYDTATRNGIL</sequence>